<dbReference type="Gramene" id="TuG1812G0500003595.01.T01">
    <property type="protein sequence ID" value="TuG1812G0500003595.01.T01.cds306496"/>
    <property type="gene ID" value="TuG1812G0500003595.01"/>
</dbReference>
<feature type="compositionally biased region" description="Polar residues" evidence="1">
    <location>
        <begin position="1"/>
        <end position="13"/>
    </location>
</feature>
<reference evidence="3" key="1">
    <citation type="journal article" date="2013" name="Nature">
        <title>Draft genome of the wheat A-genome progenitor Triticum urartu.</title>
        <authorList>
            <person name="Ling H.Q."/>
            <person name="Zhao S."/>
            <person name="Liu D."/>
            <person name="Wang J."/>
            <person name="Sun H."/>
            <person name="Zhang C."/>
            <person name="Fan H."/>
            <person name="Li D."/>
            <person name="Dong L."/>
            <person name="Tao Y."/>
            <person name="Gao C."/>
            <person name="Wu H."/>
            <person name="Li Y."/>
            <person name="Cui Y."/>
            <person name="Guo X."/>
            <person name="Zheng S."/>
            <person name="Wang B."/>
            <person name="Yu K."/>
            <person name="Liang Q."/>
            <person name="Yang W."/>
            <person name="Lou X."/>
            <person name="Chen J."/>
            <person name="Feng M."/>
            <person name="Jian J."/>
            <person name="Zhang X."/>
            <person name="Luo G."/>
            <person name="Jiang Y."/>
            <person name="Liu J."/>
            <person name="Wang Z."/>
            <person name="Sha Y."/>
            <person name="Zhang B."/>
            <person name="Wu H."/>
            <person name="Tang D."/>
            <person name="Shen Q."/>
            <person name="Xue P."/>
            <person name="Zou S."/>
            <person name="Wang X."/>
            <person name="Liu X."/>
            <person name="Wang F."/>
            <person name="Yang Y."/>
            <person name="An X."/>
            <person name="Dong Z."/>
            <person name="Zhang K."/>
            <person name="Zhang X."/>
            <person name="Luo M.C."/>
            <person name="Dvorak J."/>
            <person name="Tong Y."/>
            <person name="Wang J."/>
            <person name="Yang H."/>
            <person name="Li Z."/>
            <person name="Wang D."/>
            <person name="Zhang A."/>
            <person name="Wang J."/>
        </authorList>
    </citation>
    <scope>NUCLEOTIDE SEQUENCE</scope>
    <source>
        <strain evidence="3">cv. G1812</strain>
    </source>
</reference>
<dbReference type="EnsemblPlants" id="TuG1812G0500003595.01.T01">
    <property type="protein sequence ID" value="TuG1812G0500003595.01.T01.cds306496"/>
    <property type="gene ID" value="TuG1812G0500003595.01"/>
</dbReference>
<feature type="region of interest" description="Disordered" evidence="1">
    <location>
        <begin position="54"/>
        <end position="74"/>
    </location>
</feature>
<evidence type="ECO:0000256" key="1">
    <source>
        <dbReference type="SAM" id="MobiDB-lite"/>
    </source>
</evidence>
<sequence>MSMSIVASTSNSPSAEASDVSDESALSDSDDDCAGALDGASSAAVLVTRPLAASHRWNVGEVGERGRHGEQPRRVREVEAPGGAAAECEHGGVVRAGGGLGRQVRPEPEPRTTLARDAHLAHPPPRVATALHAAVHRVPRLPELGAPRGALGRRRPPRRVLGRG</sequence>
<feature type="compositionally biased region" description="Basic residues" evidence="1">
    <location>
        <begin position="151"/>
        <end position="164"/>
    </location>
</feature>
<feature type="region of interest" description="Disordered" evidence="1">
    <location>
        <begin position="139"/>
        <end position="164"/>
    </location>
</feature>
<evidence type="ECO:0000313" key="2">
    <source>
        <dbReference type="EnsemblPlants" id="TuG1812G0500003595.01.T01.cds306496"/>
    </source>
</evidence>
<organism evidence="2 3">
    <name type="scientific">Triticum urartu</name>
    <name type="common">Red wild einkorn</name>
    <name type="synonym">Crithodium urartu</name>
    <dbReference type="NCBI Taxonomy" id="4572"/>
    <lineage>
        <taxon>Eukaryota</taxon>
        <taxon>Viridiplantae</taxon>
        <taxon>Streptophyta</taxon>
        <taxon>Embryophyta</taxon>
        <taxon>Tracheophyta</taxon>
        <taxon>Spermatophyta</taxon>
        <taxon>Magnoliopsida</taxon>
        <taxon>Liliopsida</taxon>
        <taxon>Poales</taxon>
        <taxon>Poaceae</taxon>
        <taxon>BOP clade</taxon>
        <taxon>Pooideae</taxon>
        <taxon>Triticodae</taxon>
        <taxon>Triticeae</taxon>
        <taxon>Triticinae</taxon>
        <taxon>Triticum</taxon>
    </lineage>
</organism>
<proteinExistence type="predicted"/>
<feature type="compositionally biased region" description="Basic and acidic residues" evidence="1">
    <location>
        <begin position="62"/>
        <end position="74"/>
    </location>
</feature>
<accession>A0A8R7UKS9</accession>
<feature type="region of interest" description="Disordered" evidence="1">
    <location>
        <begin position="91"/>
        <end position="112"/>
    </location>
</feature>
<dbReference type="Proteomes" id="UP000015106">
    <property type="component" value="Chromosome 5"/>
</dbReference>
<feature type="compositionally biased region" description="Low complexity" evidence="1">
    <location>
        <begin position="14"/>
        <end position="27"/>
    </location>
</feature>
<keyword evidence="3" id="KW-1185">Reference proteome</keyword>
<reference evidence="2" key="3">
    <citation type="submission" date="2022-06" db="UniProtKB">
        <authorList>
            <consortium name="EnsemblPlants"/>
        </authorList>
    </citation>
    <scope>IDENTIFICATION</scope>
</reference>
<protein>
    <submittedName>
        <fullName evidence="2">Uncharacterized protein</fullName>
    </submittedName>
</protein>
<dbReference type="AlphaFoldDB" id="A0A8R7UKS9"/>
<feature type="region of interest" description="Disordered" evidence="1">
    <location>
        <begin position="1"/>
        <end position="36"/>
    </location>
</feature>
<name>A0A8R7UKS9_TRIUA</name>
<reference evidence="2" key="2">
    <citation type="submission" date="2018-03" db="EMBL/GenBank/DDBJ databases">
        <title>The Triticum urartu genome reveals the dynamic nature of wheat genome evolution.</title>
        <authorList>
            <person name="Ling H."/>
            <person name="Ma B."/>
            <person name="Shi X."/>
            <person name="Liu H."/>
            <person name="Dong L."/>
            <person name="Sun H."/>
            <person name="Cao Y."/>
            <person name="Gao Q."/>
            <person name="Zheng S."/>
            <person name="Li Y."/>
            <person name="Yu Y."/>
            <person name="Du H."/>
            <person name="Qi M."/>
            <person name="Li Y."/>
            <person name="Yu H."/>
            <person name="Cui Y."/>
            <person name="Wang N."/>
            <person name="Chen C."/>
            <person name="Wu H."/>
            <person name="Zhao Y."/>
            <person name="Zhang J."/>
            <person name="Li Y."/>
            <person name="Zhou W."/>
            <person name="Zhang B."/>
            <person name="Hu W."/>
            <person name="Eijk M."/>
            <person name="Tang J."/>
            <person name="Witsenboer H."/>
            <person name="Zhao S."/>
            <person name="Li Z."/>
            <person name="Zhang A."/>
            <person name="Wang D."/>
            <person name="Liang C."/>
        </authorList>
    </citation>
    <scope>NUCLEOTIDE SEQUENCE [LARGE SCALE GENOMIC DNA]</scope>
    <source>
        <strain evidence="2">cv. G1812</strain>
    </source>
</reference>
<evidence type="ECO:0000313" key="3">
    <source>
        <dbReference type="Proteomes" id="UP000015106"/>
    </source>
</evidence>